<dbReference type="PANTHER" id="PTHR11138:SF5">
    <property type="entry name" value="METHIONYL-TRNA FORMYLTRANSFERASE, MITOCHONDRIAL"/>
    <property type="match status" value="1"/>
</dbReference>
<evidence type="ECO:0000256" key="5">
    <source>
        <dbReference type="HAMAP-Rule" id="MF_00182"/>
    </source>
</evidence>
<proteinExistence type="inferred from homology"/>
<feature type="domain" description="Formyl transferase C-terminal" evidence="7">
    <location>
        <begin position="222"/>
        <end position="325"/>
    </location>
</feature>
<dbReference type="Pfam" id="PF02911">
    <property type="entry name" value="Formyl_trans_C"/>
    <property type="match status" value="1"/>
</dbReference>
<dbReference type="EMBL" id="CP002689">
    <property type="protein sequence ID" value="AEE13354.1"/>
    <property type="molecule type" value="Genomic_DNA"/>
</dbReference>
<dbReference type="PANTHER" id="PTHR11138">
    <property type="entry name" value="METHIONYL-TRNA FORMYLTRANSFERASE"/>
    <property type="match status" value="1"/>
</dbReference>
<dbReference type="Pfam" id="PF00551">
    <property type="entry name" value="Formyl_trans_N"/>
    <property type="match status" value="1"/>
</dbReference>
<dbReference type="HOGENOM" id="CLU_033347_1_1_10"/>
<feature type="binding site" evidence="5">
    <location>
        <begin position="124"/>
        <end position="127"/>
    </location>
    <ligand>
        <name>(6S)-5,6,7,8-tetrahydrofolate</name>
        <dbReference type="ChEBI" id="CHEBI:57453"/>
    </ligand>
</feature>
<evidence type="ECO:0000259" key="7">
    <source>
        <dbReference type="Pfam" id="PF02911"/>
    </source>
</evidence>
<dbReference type="GO" id="GO:0004479">
    <property type="term" value="F:methionyl-tRNA formyltransferase activity"/>
    <property type="evidence" value="ECO:0007669"/>
    <property type="project" value="UniProtKB-UniRule"/>
</dbReference>
<evidence type="ECO:0000256" key="3">
    <source>
        <dbReference type="ARBA" id="ARBA00022679"/>
    </source>
</evidence>
<evidence type="ECO:0000313" key="9">
    <source>
        <dbReference type="Proteomes" id="UP000006545"/>
    </source>
</evidence>
<name>F4KMX6_PORAD</name>
<dbReference type="Gene3D" id="3.40.50.12230">
    <property type="match status" value="1"/>
</dbReference>
<dbReference type="InterPro" id="IPR044135">
    <property type="entry name" value="Met-tRNA-FMT_C"/>
</dbReference>
<dbReference type="GO" id="GO:0005829">
    <property type="term" value="C:cytosol"/>
    <property type="evidence" value="ECO:0007669"/>
    <property type="project" value="TreeGrafter"/>
</dbReference>
<feature type="domain" description="Formyl transferase N-terminal" evidence="6">
    <location>
        <begin position="18"/>
        <end position="191"/>
    </location>
</feature>
<comment type="catalytic activity">
    <reaction evidence="5">
        <text>L-methionyl-tRNA(fMet) + (6R)-10-formyltetrahydrofolate = N-formyl-L-methionyl-tRNA(fMet) + (6S)-5,6,7,8-tetrahydrofolate + H(+)</text>
        <dbReference type="Rhea" id="RHEA:24380"/>
        <dbReference type="Rhea" id="RHEA-COMP:9952"/>
        <dbReference type="Rhea" id="RHEA-COMP:9953"/>
        <dbReference type="ChEBI" id="CHEBI:15378"/>
        <dbReference type="ChEBI" id="CHEBI:57453"/>
        <dbReference type="ChEBI" id="CHEBI:78530"/>
        <dbReference type="ChEBI" id="CHEBI:78844"/>
        <dbReference type="ChEBI" id="CHEBI:195366"/>
        <dbReference type="EC" id="2.1.2.9"/>
    </reaction>
</comment>
<dbReference type="AlphaFoldDB" id="F4KMX6"/>
<dbReference type="InterPro" id="IPR011034">
    <property type="entry name" value="Formyl_transferase-like_C_sf"/>
</dbReference>
<organism evidence="8 9">
    <name type="scientific">Porphyromonas asaccharolytica (strain ATCC 25260 / DSM 20707 / BCRC 10618 / CCUG 7834 / JCM 6326 / LMG 13178 / VPI 4198 / B440)</name>
    <name type="common">Bacteroides asaccharolyticus</name>
    <dbReference type="NCBI Taxonomy" id="879243"/>
    <lineage>
        <taxon>Bacteria</taxon>
        <taxon>Pseudomonadati</taxon>
        <taxon>Bacteroidota</taxon>
        <taxon>Bacteroidia</taxon>
        <taxon>Bacteroidales</taxon>
        <taxon>Porphyromonadaceae</taxon>
        <taxon>Porphyromonas</taxon>
    </lineage>
</organism>
<dbReference type="STRING" id="879243.Poras_1421"/>
<dbReference type="SUPFAM" id="SSF50486">
    <property type="entry name" value="FMT C-terminal domain-like"/>
    <property type="match status" value="1"/>
</dbReference>
<reference evidence="9" key="1">
    <citation type="submission" date="2011-04" db="EMBL/GenBank/DDBJ databases">
        <title>The complete genome of Porphyromonas asaccharolytica DSM 20707.</title>
        <authorList>
            <person name="Lucas S."/>
            <person name="Han J."/>
            <person name="Lapidus A."/>
            <person name="Bruce D."/>
            <person name="Goodwin L."/>
            <person name="Pitluck S."/>
            <person name="Peters L."/>
            <person name="Kyrpides N."/>
            <person name="Mavromatis K."/>
            <person name="Ivanova N."/>
            <person name="Ovchinnikova G."/>
            <person name="Pagani I."/>
            <person name="Lu M."/>
            <person name="Detter J.C."/>
            <person name="Tapia R."/>
            <person name="Han C."/>
            <person name="Land M."/>
            <person name="Hauser L."/>
            <person name="Markowitz V."/>
            <person name="Cheng J.-F."/>
            <person name="Hugenholtz P."/>
            <person name="Woyke T."/>
            <person name="Wu D."/>
            <person name="Gronow S."/>
            <person name="Wellnitz S."/>
            <person name="Brambilla E."/>
            <person name="Klenk H.-P."/>
            <person name="Eisen J.A."/>
        </authorList>
    </citation>
    <scope>NUCLEOTIDE SEQUENCE [LARGE SCALE GENOMIC DNA]</scope>
    <source>
        <strain evidence="9">ATCC 25260 / DSM 20707 / VPI 4198</strain>
    </source>
</reference>
<dbReference type="InterPro" id="IPR036477">
    <property type="entry name" value="Formyl_transf_N_sf"/>
</dbReference>
<dbReference type="eggNOG" id="COG0223">
    <property type="taxonomic scope" value="Bacteria"/>
</dbReference>
<gene>
    <name evidence="5" type="primary">fmt</name>
    <name evidence="8" type="ordered locus">Poras_1421</name>
</gene>
<accession>F4KMX6</accession>
<comment type="function">
    <text evidence="5">Attaches a formyl group to the free amino group of methionyl-tRNA(fMet). The formyl group appears to play a dual role in the initiator identity of N-formylmethionyl-tRNA by promoting its recognition by IF2 and preventing the misappropriation of this tRNA by the elongation apparatus.</text>
</comment>
<comment type="similarity">
    <text evidence="1 5">Belongs to the Fmt family.</text>
</comment>
<dbReference type="NCBIfam" id="TIGR00460">
    <property type="entry name" value="fmt"/>
    <property type="match status" value="1"/>
</dbReference>
<dbReference type="InterPro" id="IPR005793">
    <property type="entry name" value="Formyl_trans_C"/>
</dbReference>
<keyword evidence="3 5" id="KW-0808">Transferase</keyword>
<dbReference type="CDD" id="cd08704">
    <property type="entry name" value="Met_tRNA_FMT_C"/>
    <property type="match status" value="1"/>
</dbReference>
<dbReference type="Proteomes" id="UP000006545">
    <property type="component" value="Chromosome"/>
</dbReference>
<dbReference type="InterPro" id="IPR005794">
    <property type="entry name" value="Fmt"/>
</dbReference>
<evidence type="ECO:0000259" key="6">
    <source>
        <dbReference type="Pfam" id="PF00551"/>
    </source>
</evidence>
<dbReference type="SUPFAM" id="SSF53328">
    <property type="entry name" value="Formyltransferase"/>
    <property type="match status" value="1"/>
</dbReference>
<evidence type="ECO:0000313" key="8">
    <source>
        <dbReference type="EMBL" id="AEE13354.1"/>
    </source>
</evidence>
<evidence type="ECO:0000256" key="2">
    <source>
        <dbReference type="ARBA" id="ARBA00012261"/>
    </source>
</evidence>
<dbReference type="InterPro" id="IPR002376">
    <property type="entry name" value="Formyl_transf_N"/>
</dbReference>
<evidence type="ECO:0000256" key="4">
    <source>
        <dbReference type="ARBA" id="ARBA00022917"/>
    </source>
</evidence>
<evidence type="ECO:0000256" key="1">
    <source>
        <dbReference type="ARBA" id="ARBA00010699"/>
    </source>
</evidence>
<dbReference type="KEGG" id="pah:Poras_1421"/>
<sequence>MSSHLTNKQLAMKKDQVRIIFYGTAPFATACLERLVDEGYPIVAVVTAPDKPAGRGHRLQPSAVKLCATKLGLPILQPTNLRDEAFVQQLTELKPTLGVVVAFRMLPREVWSLPPWGTVNIHGSLLPQYRGAAPINWALINGESETGVTLFQLRHEIDTGDIIAASACPIESEDNFGTLYDKLMALGAELLAHGLSLLTQHEGRYPQALPQEERSDLHPAPKLTKENTRIDWHQSAHEIHNLVRGLAPQPGAWTMLELPNEEPLLVKIYATTLSQQEAVERPVGQCVSPRKGQLAVQCGDGLLLIEQLKPQGKKLLSARDWLNGLKVSIEDVRYV</sequence>
<protein>
    <recommendedName>
        <fullName evidence="2 5">Methionyl-tRNA formyltransferase</fullName>
        <ecNumber evidence="2 5">2.1.2.9</ecNumber>
    </recommendedName>
</protein>
<dbReference type="HAMAP" id="MF_00182">
    <property type="entry name" value="Formyl_trans"/>
    <property type="match status" value="1"/>
</dbReference>
<dbReference type="EC" id="2.1.2.9" evidence="2 5"/>
<dbReference type="CDD" id="cd08646">
    <property type="entry name" value="FMT_core_Met-tRNA-FMT_N"/>
    <property type="match status" value="1"/>
</dbReference>
<dbReference type="InterPro" id="IPR041711">
    <property type="entry name" value="Met-tRNA-FMT_N"/>
</dbReference>
<keyword evidence="4 5" id="KW-0648">Protein biosynthesis</keyword>
<keyword evidence="9" id="KW-1185">Reference proteome</keyword>